<reference evidence="17" key="1">
    <citation type="submission" date="2016-04" db="UniProtKB">
        <authorList>
            <consortium name="WormBaseParasite"/>
        </authorList>
    </citation>
    <scope>IDENTIFICATION</scope>
</reference>
<dbReference type="AlphaFoldDB" id="A0A158Q3B2"/>
<comment type="similarity">
    <text evidence="4">Belongs to the SEC23/SEC24 family. SEC24 subfamily.</text>
</comment>
<feature type="domain" description="Sec23/Sec24 beta-sandwich" evidence="15">
    <location>
        <begin position="343"/>
        <end position="427"/>
    </location>
</feature>
<evidence type="ECO:0000256" key="1">
    <source>
        <dbReference type="ARBA" id="ARBA00004299"/>
    </source>
</evidence>
<evidence type="ECO:0000313" key="16">
    <source>
        <dbReference type="Proteomes" id="UP000038040"/>
    </source>
</evidence>
<dbReference type="InterPro" id="IPR006895">
    <property type="entry name" value="Znf_Sec23_Sec24"/>
</dbReference>
<evidence type="ECO:0000313" key="17">
    <source>
        <dbReference type="WBParaSite" id="DME_0000205301-mRNA-1"/>
    </source>
</evidence>
<dbReference type="Pfam" id="PF04810">
    <property type="entry name" value="zf-Sec23_Sec24"/>
    <property type="match status" value="1"/>
</dbReference>
<proteinExistence type="inferred from homology"/>
<dbReference type="InterPro" id="IPR036175">
    <property type="entry name" value="Sec23/24_helical_dom_sf"/>
</dbReference>
<comment type="subcellular location">
    <subcellularLocation>
        <location evidence="1">Cytoplasmic vesicle</location>
        <location evidence="1">COPII-coated vesicle membrane</location>
        <topology evidence="1">Peripheral membrane protein</topology>
        <orientation evidence="1">Cytoplasmic side</orientation>
    </subcellularLocation>
    <subcellularLocation>
        <location evidence="3">Endoplasmic reticulum membrane</location>
        <topology evidence="3">Peripheral membrane protein</topology>
        <orientation evidence="3">Cytoplasmic side</orientation>
    </subcellularLocation>
    <subcellularLocation>
        <location evidence="2">Golgi apparatus membrane</location>
    </subcellularLocation>
</comment>
<evidence type="ECO:0000256" key="7">
    <source>
        <dbReference type="ARBA" id="ARBA00022892"/>
    </source>
</evidence>
<evidence type="ECO:0000256" key="8">
    <source>
        <dbReference type="ARBA" id="ARBA00022927"/>
    </source>
</evidence>
<dbReference type="PANTHER" id="PTHR13803:SF39">
    <property type="entry name" value="SECRETORY 24AB, ISOFORM A"/>
    <property type="match status" value="1"/>
</dbReference>
<sequence length="642" mass="74019">LGYANEPMKMIDLMQEKDLIRFGMEENEIIIPPTVCTPDVHCNSSIFRCTLWSIPQTQELLQRSRLPFGLSLQPLRDMRNLNVVQTCTIVRCHYCRTYINPYVYLPDSRHWKCNICFRVNDLPDDFNWDPATKSIGEPTRRPELRYASIEFIAPSEYMLRPPQPAVYVFILDVCYNAVESGYLYTFTEQLLLALDYIPGDDRTMIGFICVDSLLHFFQFRDGKFPRQLIKKIGGRVTVLQTVLPSIGPGSLVSREDPNQRDVKNLCPATDFYKVFALECTGYQIAIDLFLLNAHYSDLSTLAEMAKFSSGCIYHYPNFHMVREQIQVKRFQKHLHRYLTRKIGFEAVLRIRCTKGLSLHTFYGNFFVRSTDLLAMANVNPDSAISAQVQMEENLIGFNTACFQAALLYTSSKGDRRIRVHTLCLPITKDLSIVYNNFDVKCAVSLLTKMAVERIMNGGNLVDSREAMINAVVDALCAYSRGVVRAERSMNLFSPVSSFRLFPLYVLGMLKHNAFFLGSSIKLDNRVAALLFFNSAPLEIIVLELFPALYRLDHFFQSDEDPPRLHLSFEHVSNSGIYLLDCGSYIFIYVTRNLHLTAIQQLFCREDGEMKDIFIRRLIEDRTQSSHSYIEFLHHLRNEYQKL</sequence>
<dbReference type="Pfam" id="PF04811">
    <property type="entry name" value="Sec23_trunk"/>
    <property type="match status" value="2"/>
</dbReference>
<feature type="domain" description="Zinc finger Sec23/Sec24-type" evidence="12">
    <location>
        <begin position="89"/>
        <end position="125"/>
    </location>
</feature>
<dbReference type="Pfam" id="PF08033">
    <property type="entry name" value="Sec23_BS"/>
    <property type="match status" value="1"/>
</dbReference>
<dbReference type="GO" id="GO:0000149">
    <property type="term" value="F:SNARE binding"/>
    <property type="evidence" value="ECO:0007669"/>
    <property type="project" value="TreeGrafter"/>
</dbReference>
<dbReference type="InterPro" id="IPR036465">
    <property type="entry name" value="vWFA_dom_sf"/>
</dbReference>
<dbReference type="GO" id="GO:0000139">
    <property type="term" value="C:Golgi membrane"/>
    <property type="evidence" value="ECO:0007669"/>
    <property type="project" value="UniProtKB-SubCell"/>
</dbReference>
<evidence type="ECO:0000256" key="2">
    <source>
        <dbReference type="ARBA" id="ARBA00004394"/>
    </source>
</evidence>
<feature type="domain" description="Sec23/Sec24 trunk" evidence="13">
    <location>
        <begin position="162"/>
        <end position="221"/>
    </location>
</feature>
<evidence type="ECO:0000259" key="14">
    <source>
        <dbReference type="Pfam" id="PF04815"/>
    </source>
</evidence>
<dbReference type="GO" id="GO:0006886">
    <property type="term" value="P:intracellular protein transport"/>
    <property type="evidence" value="ECO:0007669"/>
    <property type="project" value="InterPro"/>
</dbReference>
<name>A0A158Q3B2_DRAME</name>
<dbReference type="SUPFAM" id="SSF82754">
    <property type="entry name" value="C-terminal, gelsolin-like domain of Sec23/24"/>
    <property type="match status" value="1"/>
</dbReference>
<evidence type="ECO:0000259" key="15">
    <source>
        <dbReference type="Pfam" id="PF08033"/>
    </source>
</evidence>
<dbReference type="Gene3D" id="1.20.120.730">
    <property type="entry name" value="Sec23/Sec24 helical domain"/>
    <property type="match status" value="1"/>
</dbReference>
<protein>
    <submittedName>
        <fullName evidence="17">Protein transport protein Sec24B</fullName>
    </submittedName>
</protein>
<evidence type="ECO:0000259" key="12">
    <source>
        <dbReference type="Pfam" id="PF04810"/>
    </source>
</evidence>
<accession>A0A158Q3B2</accession>
<keyword evidence="6" id="KW-0256">Endoplasmic reticulum</keyword>
<dbReference type="SUPFAM" id="SSF81995">
    <property type="entry name" value="beta-sandwich domain of Sec23/24"/>
    <property type="match status" value="1"/>
</dbReference>
<dbReference type="InterPro" id="IPR006900">
    <property type="entry name" value="Sec23/24_helical_dom"/>
</dbReference>
<dbReference type="InterPro" id="IPR036174">
    <property type="entry name" value="Znf_Sec23_Sec24_sf"/>
</dbReference>
<dbReference type="InterPro" id="IPR050550">
    <property type="entry name" value="SEC23_SEC24_subfamily"/>
</dbReference>
<dbReference type="GO" id="GO:0070971">
    <property type="term" value="C:endoplasmic reticulum exit site"/>
    <property type="evidence" value="ECO:0007669"/>
    <property type="project" value="TreeGrafter"/>
</dbReference>
<dbReference type="SUPFAM" id="SSF81811">
    <property type="entry name" value="Helical domain of Sec23/24"/>
    <property type="match status" value="1"/>
</dbReference>
<dbReference type="InterPro" id="IPR012990">
    <property type="entry name" value="Beta-sandwich_Sec23_24"/>
</dbReference>
<keyword evidence="10" id="KW-0472">Membrane</keyword>
<keyword evidence="5" id="KW-0813">Transport</keyword>
<evidence type="ECO:0000256" key="5">
    <source>
        <dbReference type="ARBA" id="ARBA00022448"/>
    </source>
</evidence>
<dbReference type="Gene3D" id="2.30.30.380">
    <property type="entry name" value="Zn-finger domain of Sec23/24"/>
    <property type="match status" value="1"/>
</dbReference>
<dbReference type="GO" id="GO:0005789">
    <property type="term" value="C:endoplasmic reticulum membrane"/>
    <property type="evidence" value="ECO:0007669"/>
    <property type="project" value="UniProtKB-SubCell"/>
</dbReference>
<dbReference type="PANTHER" id="PTHR13803">
    <property type="entry name" value="SEC24-RELATED PROTEIN"/>
    <property type="match status" value="1"/>
</dbReference>
<dbReference type="InterPro" id="IPR006896">
    <property type="entry name" value="Sec23/24_trunk_dom"/>
</dbReference>
<dbReference type="SUPFAM" id="SSF53300">
    <property type="entry name" value="vWA-like"/>
    <property type="match status" value="1"/>
</dbReference>
<dbReference type="Proteomes" id="UP000038040">
    <property type="component" value="Unplaced"/>
</dbReference>
<dbReference type="GO" id="GO:0008270">
    <property type="term" value="F:zinc ion binding"/>
    <property type="evidence" value="ECO:0007669"/>
    <property type="project" value="InterPro"/>
</dbReference>
<dbReference type="InterPro" id="IPR036180">
    <property type="entry name" value="Gelsolin-like_dom_sf"/>
</dbReference>
<organism evidence="16 17">
    <name type="scientific">Dracunculus medinensis</name>
    <name type="common">Guinea worm</name>
    <dbReference type="NCBI Taxonomy" id="318479"/>
    <lineage>
        <taxon>Eukaryota</taxon>
        <taxon>Metazoa</taxon>
        <taxon>Ecdysozoa</taxon>
        <taxon>Nematoda</taxon>
        <taxon>Chromadorea</taxon>
        <taxon>Rhabditida</taxon>
        <taxon>Spirurina</taxon>
        <taxon>Dracunculoidea</taxon>
        <taxon>Dracunculidae</taxon>
        <taxon>Dracunculus</taxon>
    </lineage>
</organism>
<keyword evidence="9" id="KW-0333">Golgi apparatus</keyword>
<dbReference type="GO" id="GO:0090110">
    <property type="term" value="P:COPII-coated vesicle cargo loading"/>
    <property type="evidence" value="ECO:0007669"/>
    <property type="project" value="TreeGrafter"/>
</dbReference>
<dbReference type="Gene3D" id="3.40.20.10">
    <property type="entry name" value="Severin"/>
    <property type="match status" value="1"/>
</dbReference>
<keyword evidence="11" id="KW-0968">Cytoplasmic vesicle</keyword>
<keyword evidence="8" id="KW-0653">Protein transport</keyword>
<evidence type="ECO:0000256" key="11">
    <source>
        <dbReference type="ARBA" id="ARBA00023329"/>
    </source>
</evidence>
<dbReference type="SUPFAM" id="SSF82919">
    <property type="entry name" value="Zn-finger domain of Sec23/24"/>
    <property type="match status" value="1"/>
</dbReference>
<dbReference type="Gene3D" id="2.60.40.1670">
    <property type="entry name" value="beta-sandwich domain of Sec23/24"/>
    <property type="match status" value="2"/>
</dbReference>
<evidence type="ECO:0000256" key="4">
    <source>
        <dbReference type="ARBA" id="ARBA00008334"/>
    </source>
</evidence>
<evidence type="ECO:0000256" key="3">
    <source>
        <dbReference type="ARBA" id="ARBA00004397"/>
    </source>
</evidence>
<feature type="domain" description="Sec23/Sec24 helical" evidence="14">
    <location>
        <begin position="438"/>
        <end position="539"/>
    </location>
</feature>
<dbReference type="Pfam" id="PF04815">
    <property type="entry name" value="Sec23_helical"/>
    <property type="match status" value="1"/>
</dbReference>
<evidence type="ECO:0000256" key="6">
    <source>
        <dbReference type="ARBA" id="ARBA00022824"/>
    </source>
</evidence>
<dbReference type="GO" id="GO:0030127">
    <property type="term" value="C:COPII vesicle coat"/>
    <property type="evidence" value="ECO:0007669"/>
    <property type="project" value="InterPro"/>
</dbReference>
<keyword evidence="7" id="KW-0931">ER-Golgi transport</keyword>
<evidence type="ECO:0000259" key="13">
    <source>
        <dbReference type="Pfam" id="PF04811"/>
    </source>
</evidence>
<dbReference type="WBParaSite" id="DME_0000205301-mRNA-1">
    <property type="protein sequence ID" value="DME_0000205301-mRNA-1"/>
    <property type="gene ID" value="DME_0000205301"/>
</dbReference>
<dbReference type="InterPro" id="IPR029006">
    <property type="entry name" value="ADF-H/Gelsolin-like_dom_sf"/>
</dbReference>
<feature type="domain" description="Sec23/Sec24 trunk" evidence="13">
    <location>
        <begin position="228"/>
        <end position="338"/>
    </location>
</feature>
<evidence type="ECO:0000256" key="9">
    <source>
        <dbReference type="ARBA" id="ARBA00023034"/>
    </source>
</evidence>
<dbReference type="Gene3D" id="3.40.50.410">
    <property type="entry name" value="von Willebrand factor, type A domain"/>
    <property type="match status" value="2"/>
</dbReference>
<evidence type="ECO:0000256" key="10">
    <source>
        <dbReference type="ARBA" id="ARBA00023136"/>
    </source>
</evidence>